<accession>A0A931HXQ3</accession>
<comment type="caution">
    <text evidence="4">The sequence shown here is derived from an EMBL/GenBank/DDBJ whole genome shotgun (WGS) entry which is preliminary data.</text>
</comment>
<feature type="chain" id="PRO_5038787932" evidence="2">
    <location>
        <begin position="19"/>
        <end position="257"/>
    </location>
</feature>
<gene>
    <name evidence="4" type="ORF">H0267_15600</name>
</gene>
<dbReference type="EMBL" id="JADZSC010000004">
    <property type="protein sequence ID" value="MBH0231635.1"/>
    <property type="molecule type" value="Genomic_DNA"/>
</dbReference>
<organism evidence="4 5">
    <name type="scientific">Halobacillus yeomjeoni</name>
    <dbReference type="NCBI Taxonomy" id="311194"/>
    <lineage>
        <taxon>Bacteria</taxon>
        <taxon>Bacillati</taxon>
        <taxon>Bacillota</taxon>
        <taxon>Bacilli</taxon>
        <taxon>Bacillales</taxon>
        <taxon>Bacillaceae</taxon>
        <taxon>Halobacillus</taxon>
    </lineage>
</organism>
<keyword evidence="5" id="KW-1185">Reference proteome</keyword>
<reference evidence="4 5" key="1">
    <citation type="journal article" date="2005" name="Int. J. Syst. Evol. Microbiol.">
        <title>Halobacillus yeomjeoni sp. nov., isolated from a marine solar saltern in Korea.</title>
        <authorList>
            <person name="Yoon J.H."/>
            <person name="Kang S.J."/>
            <person name="Lee C.H."/>
            <person name="Oh H.W."/>
            <person name="Oh T.K."/>
        </authorList>
    </citation>
    <scope>NUCLEOTIDE SEQUENCE [LARGE SCALE GENOMIC DNA]</scope>
    <source>
        <strain evidence="4 5">KCTC 3957</strain>
    </source>
</reference>
<evidence type="ECO:0000313" key="5">
    <source>
        <dbReference type="Proteomes" id="UP000614490"/>
    </source>
</evidence>
<evidence type="ECO:0000256" key="2">
    <source>
        <dbReference type="SAM" id="SignalP"/>
    </source>
</evidence>
<evidence type="ECO:0000259" key="3">
    <source>
        <dbReference type="Pfam" id="PF13115"/>
    </source>
</evidence>
<dbReference type="RefSeq" id="WP_197318271.1">
    <property type="nucleotide sequence ID" value="NZ_JADZSC010000004.1"/>
</dbReference>
<dbReference type="PROSITE" id="PS51257">
    <property type="entry name" value="PROKAR_LIPOPROTEIN"/>
    <property type="match status" value="1"/>
</dbReference>
<keyword evidence="2" id="KW-0732">Signal</keyword>
<feature type="domain" description="YtkA-like" evidence="3">
    <location>
        <begin position="33"/>
        <end position="119"/>
    </location>
</feature>
<evidence type="ECO:0000313" key="4">
    <source>
        <dbReference type="EMBL" id="MBH0231635.1"/>
    </source>
</evidence>
<evidence type="ECO:0000256" key="1">
    <source>
        <dbReference type="SAM" id="MobiDB-lite"/>
    </source>
</evidence>
<dbReference type="AlphaFoldDB" id="A0A931HXQ3"/>
<dbReference type="InterPro" id="IPR032693">
    <property type="entry name" value="YtkA-like_dom"/>
</dbReference>
<dbReference type="Proteomes" id="UP000614490">
    <property type="component" value="Unassembled WGS sequence"/>
</dbReference>
<feature type="signal peptide" evidence="2">
    <location>
        <begin position="1"/>
        <end position="18"/>
    </location>
</feature>
<name>A0A931HXQ3_9BACI</name>
<dbReference type="Pfam" id="PF13115">
    <property type="entry name" value="YtkA"/>
    <property type="match status" value="2"/>
</dbReference>
<protein>
    <submittedName>
        <fullName evidence="4">FixH family protein</fullName>
    </submittedName>
</protein>
<feature type="domain" description="YtkA-like" evidence="3">
    <location>
        <begin position="163"/>
        <end position="240"/>
    </location>
</feature>
<feature type="compositionally biased region" description="Basic and acidic residues" evidence="1">
    <location>
        <begin position="143"/>
        <end position="155"/>
    </location>
</feature>
<proteinExistence type="predicted"/>
<sequence>MNKVMFSLFAISSVLLLAACGENTNENANESEEIKRLDVEISTEPKSADLDAGEEFTVKAQVSYGQEKVEDADEVRFEFWKKGQESAEHEMIDGEHQSDGVYTMNKKVDEPGVYYVISHVQARDQHNMPKQELMIGTTGENKAVSDKEKDDHHQSPGDGGYSKFKADIKIDDTLKVGKETTLTALLMNGDVPVSEADVRFEIWKMGKEKHTFLDAEEMKEGRYKLDYTFTDSGEYAVNLHVVVGEFHTHKKTEVKVE</sequence>
<feature type="region of interest" description="Disordered" evidence="1">
    <location>
        <begin position="140"/>
        <end position="162"/>
    </location>
</feature>